<dbReference type="PANTHER" id="PTHR30296:SF0">
    <property type="entry name" value="LACTATE UTILIZATION PROTEIN A"/>
    <property type="match status" value="1"/>
</dbReference>
<dbReference type="AlphaFoldDB" id="A0A923SI16"/>
<evidence type="ECO:0000259" key="1">
    <source>
        <dbReference type="Pfam" id="PF02754"/>
    </source>
</evidence>
<protein>
    <submittedName>
        <fullName evidence="2">(Fe-S)-binding protein</fullName>
    </submittedName>
</protein>
<dbReference type="GO" id="GO:0005829">
    <property type="term" value="C:cytosol"/>
    <property type="evidence" value="ECO:0007669"/>
    <property type="project" value="TreeGrafter"/>
</dbReference>
<keyword evidence="3" id="KW-1185">Reference proteome</keyword>
<name>A0A923SI16_9BACT</name>
<proteinExistence type="predicted"/>
<comment type="caution">
    <text evidence="2">The sequence shown here is derived from an EMBL/GenBank/DDBJ whole genome shotgun (WGS) entry which is preliminary data.</text>
</comment>
<dbReference type="RefSeq" id="WP_187066282.1">
    <property type="nucleotide sequence ID" value="NZ_JACRVF010000001.1"/>
</dbReference>
<feature type="domain" description="Cysteine-rich" evidence="1">
    <location>
        <begin position="7"/>
        <end position="89"/>
    </location>
</feature>
<dbReference type="EMBL" id="JACRVF010000001">
    <property type="protein sequence ID" value="MBC5992334.1"/>
    <property type="molecule type" value="Genomic_DNA"/>
</dbReference>
<dbReference type="Pfam" id="PF02754">
    <property type="entry name" value="CCG"/>
    <property type="match status" value="2"/>
</dbReference>
<accession>A0A923SI16</accession>
<dbReference type="InterPro" id="IPR004017">
    <property type="entry name" value="Cys_rich_dom"/>
</dbReference>
<evidence type="ECO:0000313" key="2">
    <source>
        <dbReference type="EMBL" id="MBC5992334.1"/>
    </source>
</evidence>
<sequence>MAKRIIVDIFIPCFVDQLFPETGMNMVKVLEKIGCEVNYNPNQTCCGQPAFNAGFFDEAREVAIKFLDDFSNETSHYIVAPSASCVGMVRNAYQDIFVKSSNLVKYRTMQKKVYELTEFLTDVMGVTNIEGAALQGRYTYHDSCSALRECGIKAGPRALLDNVQGLELVEMEDNETCCGFGGTFAVKFEAISTAMAEQKVDNALATGADYIISTDSSCLMHLQAYINKQKKPIKTMHIADVLASGW</sequence>
<reference evidence="2" key="1">
    <citation type="submission" date="2020-08" db="EMBL/GenBank/DDBJ databases">
        <title>Pontibacter sp. SD6 16S ribosomal RNA gene Genome sequencing and assembly.</title>
        <authorList>
            <person name="Kang M."/>
        </authorList>
    </citation>
    <scope>NUCLEOTIDE SEQUENCE</scope>
    <source>
        <strain evidence="2">SD6</strain>
    </source>
</reference>
<dbReference type="PANTHER" id="PTHR30296">
    <property type="entry name" value="UNCHARACTERIZED PROTEIN YKGE"/>
    <property type="match status" value="1"/>
</dbReference>
<dbReference type="GO" id="GO:0016491">
    <property type="term" value="F:oxidoreductase activity"/>
    <property type="evidence" value="ECO:0007669"/>
    <property type="project" value="UniProtKB-ARBA"/>
</dbReference>
<organism evidence="2 3">
    <name type="scientific">Pontibacter cellulosilyticus</name>
    <dbReference type="NCBI Taxonomy" id="1720253"/>
    <lineage>
        <taxon>Bacteria</taxon>
        <taxon>Pseudomonadati</taxon>
        <taxon>Bacteroidota</taxon>
        <taxon>Cytophagia</taxon>
        <taxon>Cytophagales</taxon>
        <taxon>Hymenobacteraceae</taxon>
        <taxon>Pontibacter</taxon>
    </lineage>
</organism>
<gene>
    <name evidence="2" type="ORF">H8S84_05730</name>
</gene>
<dbReference type="Proteomes" id="UP000603640">
    <property type="component" value="Unassembled WGS sequence"/>
</dbReference>
<feature type="domain" description="Cysteine-rich" evidence="1">
    <location>
        <begin position="138"/>
        <end position="223"/>
    </location>
</feature>
<evidence type="ECO:0000313" key="3">
    <source>
        <dbReference type="Proteomes" id="UP000603640"/>
    </source>
</evidence>